<dbReference type="Proteomes" id="UP000238650">
    <property type="component" value="Unassembled WGS sequence"/>
</dbReference>
<name>A0A2S9QMZ2_9MICO</name>
<evidence type="ECO:0000313" key="2">
    <source>
        <dbReference type="EMBL" id="PRI10937.1"/>
    </source>
</evidence>
<evidence type="ECO:0008006" key="4">
    <source>
        <dbReference type="Google" id="ProtNLM"/>
    </source>
</evidence>
<organism evidence="2 3">
    <name type="scientific">Leucobacter massiliensis</name>
    <dbReference type="NCBI Taxonomy" id="1686285"/>
    <lineage>
        <taxon>Bacteria</taxon>
        <taxon>Bacillati</taxon>
        <taxon>Actinomycetota</taxon>
        <taxon>Actinomycetes</taxon>
        <taxon>Micrococcales</taxon>
        <taxon>Microbacteriaceae</taxon>
        <taxon>Leucobacter</taxon>
    </lineage>
</organism>
<evidence type="ECO:0000313" key="3">
    <source>
        <dbReference type="Proteomes" id="UP000238650"/>
    </source>
</evidence>
<dbReference type="RefSeq" id="WP_105805397.1">
    <property type="nucleotide sequence ID" value="NZ_MWZD01000017.1"/>
</dbReference>
<keyword evidence="3" id="KW-1185">Reference proteome</keyword>
<gene>
    <name evidence="2" type="ORF">B4915_08620</name>
</gene>
<proteinExistence type="predicted"/>
<dbReference type="EMBL" id="MWZD01000017">
    <property type="protein sequence ID" value="PRI10937.1"/>
    <property type="molecule type" value="Genomic_DNA"/>
</dbReference>
<evidence type="ECO:0000256" key="1">
    <source>
        <dbReference type="SAM" id="MobiDB-lite"/>
    </source>
</evidence>
<accession>A0A2S9QMZ2</accession>
<reference evidence="2 3" key="1">
    <citation type="journal article" date="2017" name="New Microbes New Infect">
        <title>Genome sequence of 'Leucobacter massiliensis' sp. nov. isolated from human pharynx after travel to the 2014 Hajj.</title>
        <authorList>
            <person name="Leangapichart T."/>
            <person name="Gautret P."/>
            <person name="Nguyen T.T."/>
            <person name="Armstrong N."/>
            <person name="Rolain J.M."/>
        </authorList>
    </citation>
    <scope>NUCLEOTIDE SEQUENCE [LARGE SCALE GENOMIC DNA]</scope>
    <source>
        <strain evidence="2 3">122RC15</strain>
    </source>
</reference>
<protein>
    <recommendedName>
        <fullName evidence="4">Molecular chaperone DnaJ</fullName>
    </recommendedName>
</protein>
<comment type="caution">
    <text evidence="2">The sequence shown here is derived from an EMBL/GenBank/DDBJ whole genome shotgun (WGS) entry which is preliminary data.</text>
</comment>
<feature type="region of interest" description="Disordered" evidence="1">
    <location>
        <begin position="1"/>
        <end position="28"/>
    </location>
</feature>
<dbReference type="AlphaFoldDB" id="A0A2S9QMZ2"/>
<dbReference type="OrthoDB" id="3831452at2"/>
<sequence length="214" mass="23977">MSAWPDTLRTGPLREWPGTLSTQRRPAPFSAGLTDTLRILDREIYNLVDTRAQQDSAELLIAIPAGAFRRDGKPYANARAEHPGVIFSLDSRHGHLSYPCDTFTTWQDNLRAIALALEALRKVDRYGVTRHGEQYRGFLELEATAVPASFSSWSAAHEWLADTYGYEYRAGDHEQARGLLRLGQRKSHPDLGGDTELFQRVSLAEAKLREAGLL</sequence>